<protein>
    <submittedName>
        <fullName evidence="1">Uncharacterized protein</fullName>
    </submittedName>
</protein>
<accession>A0A0A9ESC4</accession>
<dbReference type="EMBL" id="GBRH01197105">
    <property type="protein sequence ID" value="JAE00791.1"/>
    <property type="molecule type" value="Transcribed_RNA"/>
</dbReference>
<proteinExistence type="predicted"/>
<organism evidence="1">
    <name type="scientific">Arundo donax</name>
    <name type="common">Giant reed</name>
    <name type="synonym">Donax arundinaceus</name>
    <dbReference type="NCBI Taxonomy" id="35708"/>
    <lineage>
        <taxon>Eukaryota</taxon>
        <taxon>Viridiplantae</taxon>
        <taxon>Streptophyta</taxon>
        <taxon>Embryophyta</taxon>
        <taxon>Tracheophyta</taxon>
        <taxon>Spermatophyta</taxon>
        <taxon>Magnoliopsida</taxon>
        <taxon>Liliopsida</taxon>
        <taxon>Poales</taxon>
        <taxon>Poaceae</taxon>
        <taxon>PACMAD clade</taxon>
        <taxon>Arundinoideae</taxon>
        <taxon>Arundineae</taxon>
        <taxon>Arundo</taxon>
    </lineage>
</organism>
<sequence>MLPKYYMIGCGPAIPSVFTLMKVNKETELTILSAVMQRREE</sequence>
<reference evidence="1" key="2">
    <citation type="journal article" date="2015" name="Data Brief">
        <title>Shoot transcriptome of the giant reed, Arundo donax.</title>
        <authorList>
            <person name="Barrero R.A."/>
            <person name="Guerrero F.D."/>
            <person name="Moolhuijzen P."/>
            <person name="Goolsby J.A."/>
            <person name="Tidwell J."/>
            <person name="Bellgard S.E."/>
            <person name="Bellgard M.I."/>
        </authorList>
    </citation>
    <scope>NUCLEOTIDE SEQUENCE</scope>
    <source>
        <tissue evidence="1">Shoot tissue taken approximately 20 cm above the soil surface</tissue>
    </source>
</reference>
<reference evidence="1" key="1">
    <citation type="submission" date="2014-09" db="EMBL/GenBank/DDBJ databases">
        <authorList>
            <person name="Magalhaes I.L.F."/>
            <person name="Oliveira U."/>
            <person name="Santos F.R."/>
            <person name="Vidigal T.H.D.A."/>
            <person name="Brescovit A.D."/>
            <person name="Santos A.J."/>
        </authorList>
    </citation>
    <scope>NUCLEOTIDE SEQUENCE</scope>
    <source>
        <tissue evidence="1">Shoot tissue taken approximately 20 cm above the soil surface</tissue>
    </source>
</reference>
<dbReference type="AlphaFoldDB" id="A0A0A9ESC4"/>
<evidence type="ECO:0000313" key="1">
    <source>
        <dbReference type="EMBL" id="JAE00791.1"/>
    </source>
</evidence>
<name>A0A0A9ESC4_ARUDO</name>